<dbReference type="AlphaFoldDB" id="A0AAV9PFX2"/>
<dbReference type="Proteomes" id="UP001337655">
    <property type="component" value="Unassembled WGS sequence"/>
</dbReference>
<protein>
    <submittedName>
        <fullName evidence="2">Uncharacterized protein</fullName>
    </submittedName>
</protein>
<dbReference type="RefSeq" id="XP_064661274.1">
    <property type="nucleotide sequence ID" value="XM_064799935.1"/>
</dbReference>
<proteinExistence type="predicted"/>
<keyword evidence="3" id="KW-1185">Reference proteome</keyword>
<name>A0AAV9PFX2_9PEZI</name>
<accession>A0AAV9PFX2</accession>
<organism evidence="2 3">
    <name type="scientific">Saxophila tyrrhenica</name>
    <dbReference type="NCBI Taxonomy" id="1690608"/>
    <lineage>
        <taxon>Eukaryota</taxon>
        <taxon>Fungi</taxon>
        <taxon>Dikarya</taxon>
        <taxon>Ascomycota</taxon>
        <taxon>Pezizomycotina</taxon>
        <taxon>Dothideomycetes</taxon>
        <taxon>Dothideomycetidae</taxon>
        <taxon>Mycosphaerellales</taxon>
        <taxon>Extremaceae</taxon>
        <taxon>Saxophila</taxon>
    </lineage>
</organism>
<evidence type="ECO:0000256" key="1">
    <source>
        <dbReference type="SAM" id="MobiDB-lite"/>
    </source>
</evidence>
<reference evidence="2 3" key="1">
    <citation type="submission" date="2023-08" db="EMBL/GenBank/DDBJ databases">
        <title>Black Yeasts Isolated from many extreme environments.</title>
        <authorList>
            <person name="Coleine C."/>
            <person name="Stajich J.E."/>
            <person name="Selbmann L."/>
        </authorList>
    </citation>
    <scope>NUCLEOTIDE SEQUENCE [LARGE SCALE GENOMIC DNA]</scope>
    <source>
        <strain evidence="2 3">CCFEE 5935</strain>
    </source>
</reference>
<dbReference type="GeneID" id="89924023"/>
<comment type="caution">
    <text evidence="2">The sequence shown here is derived from an EMBL/GenBank/DDBJ whole genome shotgun (WGS) entry which is preliminary data.</text>
</comment>
<feature type="compositionally biased region" description="Basic and acidic residues" evidence="1">
    <location>
        <begin position="1"/>
        <end position="16"/>
    </location>
</feature>
<gene>
    <name evidence="2" type="ORF">LTR77_002676</name>
</gene>
<feature type="region of interest" description="Disordered" evidence="1">
    <location>
        <begin position="1"/>
        <end position="24"/>
    </location>
</feature>
<dbReference type="EMBL" id="JAVRRT010000004">
    <property type="protein sequence ID" value="KAK5172556.1"/>
    <property type="molecule type" value="Genomic_DNA"/>
</dbReference>
<evidence type="ECO:0000313" key="2">
    <source>
        <dbReference type="EMBL" id="KAK5172556.1"/>
    </source>
</evidence>
<evidence type="ECO:0000313" key="3">
    <source>
        <dbReference type="Proteomes" id="UP001337655"/>
    </source>
</evidence>
<sequence>MTDHHDIIMRDGDSSHSRQLSEPAGVIEHIEARTHRLVTIETGWNPSNSTFANCHPQEQSRLFQLPQELRDEIFQYVALPYDNPAYGQPCDNPANGQRFEDTFCCREHSLPLARSFIDGKFFNEKGVKVTERPCYESFSRCKYRYSIALLATSRRAWLEANQLFMGGATHSFWIHEDNGNHGHHPDGVKRQEAIISRFAHSLTPNHRKRFNRMQVYIDLEYASSWCGKLEFAEPYIYHFACPKVLVVTLRSEVRNFAGKLDYRWAPKMLQSPGWSRLRQLRVELELVNAVDASHLQHFACCVREAFLQFMRDDHDIRFQLIEDDLDGLEWPAGEHAADSTTCPKTIHRAATIILTQRQVRHGGRSADASAQKLPLAGRIDDEKRWWFGEGAWCERGGTHAECEWDCQLHRDIYREKWEKEGSLLKFAPLT</sequence>